<dbReference type="GO" id="GO:0000272">
    <property type="term" value="P:polysaccharide catabolic process"/>
    <property type="evidence" value="ECO:0007669"/>
    <property type="project" value="UniProtKB-KW"/>
</dbReference>
<evidence type="ECO:0000256" key="2">
    <source>
        <dbReference type="ARBA" id="ARBA00008682"/>
    </source>
</evidence>
<dbReference type="Gene3D" id="3.30.60.10">
    <property type="entry name" value="Endochitinase-like"/>
    <property type="match status" value="1"/>
</dbReference>
<dbReference type="PANTHER" id="PTHR11177:SF333">
    <property type="entry name" value="CHITINASE"/>
    <property type="match status" value="1"/>
</dbReference>
<dbReference type="InterPro" id="IPR018371">
    <property type="entry name" value="Chitin-binding_1_CS"/>
</dbReference>
<evidence type="ECO:0000259" key="13">
    <source>
        <dbReference type="PROSITE" id="PS50941"/>
    </source>
</evidence>
<dbReference type="Pfam" id="PF00187">
    <property type="entry name" value="Chitin_bind_1"/>
    <property type="match status" value="1"/>
</dbReference>
<dbReference type="Proteomes" id="UP000235371">
    <property type="component" value="Unassembled WGS sequence"/>
</dbReference>
<dbReference type="PROSITE" id="PS51910">
    <property type="entry name" value="GH18_2"/>
    <property type="match status" value="1"/>
</dbReference>
<dbReference type="InParanoid" id="A0A2J6SX89"/>
<dbReference type="Gene3D" id="3.10.50.10">
    <property type="match status" value="1"/>
</dbReference>
<evidence type="ECO:0000256" key="10">
    <source>
        <dbReference type="PROSITE-ProRule" id="PRU00261"/>
    </source>
</evidence>
<dbReference type="SMART" id="SM00636">
    <property type="entry name" value="Glyco_18"/>
    <property type="match status" value="1"/>
</dbReference>
<dbReference type="OrthoDB" id="73875at2759"/>
<dbReference type="Pfam" id="PF00704">
    <property type="entry name" value="Glyco_hydro_18"/>
    <property type="match status" value="1"/>
</dbReference>
<keyword evidence="9" id="KW-0624">Polysaccharide degradation</keyword>
<dbReference type="InterPro" id="IPR011583">
    <property type="entry name" value="Chitinase_II/V-like_cat"/>
</dbReference>
<dbReference type="EMBL" id="KZ613855">
    <property type="protein sequence ID" value="PMD55397.1"/>
    <property type="molecule type" value="Genomic_DNA"/>
</dbReference>
<keyword evidence="8 11" id="KW-0326">Glycosidase</keyword>
<dbReference type="AlphaFoldDB" id="A0A2J6SX89"/>
<keyword evidence="7" id="KW-0119">Carbohydrate metabolism</keyword>
<dbReference type="PROSITE" id="PS50941">
    <property type="entry name" value="CHIT_BIND_I_2"/>
    <property type="match status" value="1"/>
</dbReference>
<dbReference type="STRING" id="1095630.A0A2J6SX89"/>
<dbReference type="SUPFAM" id="SSF51445">
    <property type="entry name" value="(Trans)glycosidases"/>
    <property type="match status" value="1"/>
</dbReference>
<keyword evidence="16" id="KW-1185">Reference proteome</keyword>
<feature type="region of interest" description="Disordered" evidence="12">
    <location>
        <begin position="444"/>
        <end position="466"/>
    </location>
</feature>
<comment type="caution">
    <text evidence="10">Lacks conserved residue(s) required for the propagation of feature annotation.</text>
</comment>
<feature type="disulfide bond" evidence="10">
    <location>
        <begin position="47"/>
        <end position="61"/>
    </location>
</feature>
<proteinExistence type="inferred from homology"/>
<dbReference type="GeneID" id="36583578"/>
<dbReference type="PROSITE" id="PS01095">
    <property type="entry name" value="GH18_1"/>
    <property type="match status" value="1"/>
</dbReference>
<comment type="catalytic activity">
    <reaction evidence="1">
        <text>Random endo-hydrolysis of N-acetyl-beta-D-glucosaminide (1-&gt;4)-beta-linkages in chitin and chitodextrins.</text>
        <dbReference type="EC" id="3.2.1.14"/>
    </reaction>
</comment>
<dbReference type="GO" id="GO:0008061">
    <property type="term" value="F:chitin binding"/>
    <property type="evidence" value="ECO:0007669"/>
    <property type="project" value="UniProtKB-UniRule"/>
</dbReference>
<evidence type="ECO:0000259" key="14">
    <source>
        <dbReference type="PROSITE" id="PS51910"/>
    </source>
</evidence>
<evidence type="ECO:0000256" key="7">
    <source>
        <dbReference type="ARBA" id="ARBA00023277"/>
    </source>
</evidence>
<feature type="domain" description="GH18" evidence="14">
    <location>
        <begin position="97"/>
        <end position="460"/>
    </location>
</feature>
<feature type="region of interest" description="Disordered" evidence="12">
    <location>
        <begin position="673"/>
        <end position="711"/>
    </location>
</feature>
<dbReference type="InterPro" id="IPR050314">
    <property type="entry name" value="Glycosyl_Hydrlase_18"/>
</dbReference>
<feature type="disulfide bond" evidence="10">
    <location>
        <begin position="42"/>
        <end position="54"/>
    </location>
</feature>
<dbReference type="RefSeq" id="XP_024732301.1">
    <property type="nucleotide sequence ID" value="XM_024875498.1"/>
</dbReference>
<keyword evidence="4 10" id="KW-0147">Chitin-binding</keyword>
<feature type="compositionally biased region" description="Basic and acidic residues" evidence="12">
    <location>
        <begin position="674"/>
        <end position="685"/>
    </location>
</feature>
<keyword evidence="10" id="KW-1015">Disulfide bond</keyword>
<keyword evidence="5 11" id="KW-0378">Hydrolase</keyword>
<comment type="similarity">
    <text evidence="2">Belongs to the glycosyl hydrolase 18 family. Chitinase class V subfamily.</text>
</comment>
<evidence type="ECO:0000256" key="1">
    <source>
        <dbReference type="ARBA" id="ARBA00000822"/>
    </source>
</evidence>
<evidence type="ECO:0000256" key="4">
    <source>
        <dbReference type="ARBA" id="ARBA00022669"/>
    </source>
</evidence>
<evidence type="ECO:0000256" key="5">
    <source>
        <dbReference type="ARBA" id="ARBA00022801"/>
    </source>
</evidence>
<evidence type="ECO:0000256" key="3">
    <source>
        <dbReference type="ARBA" id="ARBA00012729"/>
    </source>
</evidence>
<dbReference type="InterPro" id="IPR017853">
    <property type="entry name" value="GH"/>
</dbReference>
<accession>A0A2J6SX89</accession>
<dbReference type="InterPro" id="IPR001223">
    <property type="entry name" value="Glyco_hydro18_cat"/>
</dbReference>
<dbReference type="CDD" id="cd00035">
    <property type="entry name" value="ChtBD1"/>
    <property type="match status" value="1"/>
</dbReference>
<feature type="compositionally biased region" description="Polar residues" evidence="12">
    <location>
        <begin position="451"/>
        <end position="466"/>
    </location>
</feature>
<dbReference type="InterPro" id="IPR001579">
    <property type="entry name" value="Glyco_hydro_18_chit_AS"/>
</dbReference>
<evidence type="ECO:0000313" key="15">
    <source>
        <dbReference type="EMBL" id="PMD55397.1"/>
    </source>
</evidence>
<dbReference type="GO" id="GO:0006032">
    <property type="term" value="P:chitin catabolic process"/>
    <property type="evidence" value="ECO:0007669"/>
    <property type="project" value="UniProtKB-KW"/>
</dbReference>
<keyword evidence="6" id="KW-0146">Chitin degradation</keyword>
<dbReference type="InterPro" id="IPR029070">
    <property type="entry name" value="Chitinase_insertion_sf"/>
</dbReference>
<feature type="region of interest" description="Disordered" evidence="12">
    <location>
        <begin position="481"/>
        <end position="501"/>
    </location>
</feature>
<evidence type="ECO:0000256" key="12">
    <source>
        <dbReference type="SAM" id="MobiDB-lite"/>
    </source>
</evidence>
<feature type="domain" description="Chitin-binding type-1" evidence="13">
    <location>
        <begin position="28"/>
        <end position="83"/>
    </location>
</feature>
<evidence type="ECO:0000256" key="8">
    <source>
        <dbReference type="ARBA" id="ARBA00023295"/>
    </source>
</evidence>
<dbReference type="GO" id="GO:0008843">
    <property type="term" value="F:endochitinase activity"/>
    <property type="evidence" value="ECO:0007669"/>
    <property type="project" value="UniProtKB-EC"/>
</dbReference>
<gene>
    <name evidence="15" type="ORF">K444DRAFT_537884</name>
</gene>
<dbReference type="Gene3D" id="3.20.20.80">
    <property type="entry name" value="Glycosidases"/>
    <property type="match status" value="1"/>
</dbReference>
<organism evidence="15 16">
    <name type="scientific">Hyaloscypha bicolor E</name>
    <dbReference type="NCBI Taxonomy" id="1095630"/>
    <lineage>
        <taxon>Eukaryota</taxon>
        <taxon>Fungi</taxon>
        <taxon>Dikarya</taxon>
        <taxon>Ascomycota</taxon>
        <taxon>Pezizomycotina</taxon>
        <taxon>Leotiomycetes</taxon>
        <taxon>Helotiales</taxon>
        <taxon>Hyaloscyphaceae</taxon>
        <taxon>Hyaloscypha</taxon>
        <taxon>Hyaloscypha bicolor</taxon>
    </lineage>
</organism>
<sequence>MLTLRSTLVCGYSKKSCGTGCQFNCNATSECGPYAPQDSQKCPLNVCCSEFGFCGSTTEFCTWTNPADPVYPSCNTQYGGCGDVDRPSCGGGKSASKRTIGYYESWSNIRKCSNVSPEDLNLQGFTHINFAFSFFDPSTFQITPMDANGASLYSRFTALKSTKSGLETWISVGGWSFTDPGATQTAFSDMASSQAKRAKFIQGLIKYMSTYGFDGVDLDWEYPGADDRGGGPADMENYVLLAQELREAFGSKYGISMTLPTSYWYLQHFDLLGIQKHIDWFNLMAYDLHGVWDAASQYVGPYIAPHTNLTEIDLAMDLLWRAGVTPDMVVLGQGWYGRSFTLSDPSCNIPNGVCQFSGAAKAGSCSNAAGILDDQEINDIISQNNLQPVWDKTAAVKWITWDTNQWVSYDDADTFKQKKDFANSRCLGGLMVWAMDQVDQTASNGLGPDANVSSDQQSTAEKMSADQQAGVTCRTTACGSKCPTGSNEVTETNGQPGQLSTSSRCAKGEYQSVCCDDGTTMGKCQWRGFRGAGLSCISGCADGETEITTNKNNHDKKKGDQTCNGGLQSYCCAGFKPAPSKKELEKDAEDAAKAAAEAAAEQAALDVAAKAFCRVAVPALLAPLELLEDLIPIIGEILDIAEIAATPAIIEGCVKGIEKEGKAEFKVFGKKHTLSMDKPTEKPSETRPPTSSHSSPSTSTPTNSCGNQARDLDKRAGPCFQPVTSYTAIKDPPIYQIIGKVCDGKKWPQACWQ</sequence>
<dbReference type="PANTHER" id="PTHR11177">
    <property type="entry name" value="CHITINASE"/>
    <property type="match status" value="1"/>
</dbReference>
<evidence type="ECO:0000256" key="6">
    <source>
        <dbReference type="ARBA" id="ARBA00023024"/>
    </source>
</evidence>
<dbReference type="PROSITE" id="PS00026">
    <property type="entry name" value="CHIT_BIND_I_1"/>
    <property type="match status" value="1"/>
</dbReference>
<dbReference type="InterPro" id="IPR001002">
    <property type="entry name" value="Chitin-bd_1"/>
</dbReference>
<reference evidence="15 16" key="1">
    <citation type="submission" date="2016-04" db="EMBL/GenBank/DDBJ databases">
        <title>A degradative enzymes factory behind the ericoid mycorrhizal symbiosis.</title>
        <authorList>
            <consortium name="DOE Joint Genome Institute"/>
            <person name="Martino E."/>
            <person name="Morin E."/>
            <person name="Grelet G."/>
            <person name="Kuo A."/>
            <person name="Kohler A."/>
            <person name="Daghino S."/>
            <person name="Barry K."/>
            <person name="Choi C."/>
            <person name="Cichocki N."/>
            <person name="Clum A."/>
            <person name="Copeland A."/>
            <person name="Hainaut M."/>
            <person name="Haridas S."/>
            <person name="Labutti K."/>
            <person name="Lindquist E."/>
            <person name="Lipzen A."/>
            <person name="Khouja H.-R."/>
            <person name="Murat C."/>
            <person name="Ohm R."/>
            <person name="Olson A."/>
            <person name="Spatafora J."/>
            <person name="Veneault-Fourrey C."/>
            <person name="Henrissat B."/>
            <person name="Grigoriev I."/>
            <person name="Martin F."/>
            <person name="Perotto S."/>
        </authorList>
    </citation>
    <scope>NUCLEOTIDE SEQUENCE [LARGE SCALE GENOMIC DNA]</scope>
    <source>
        <strain evidence="15 16">E</strain>
    </source>
</reference>
<feature type="compositionally biased region" description="Low complexity" evidence="12">
    <location>
        <begin position="687"/>
        <end position="704"/>
    </location>
</feature>
<evidence type="ECO:0000256" key="9">
    <source>
        <dbReference type="ARBA" id="ARBA00023326"/>
    </source>
</evidence>
<dbReference type="SUPFAM" id="SSF54556">
    <property type="entry name" value="Chitinase insertion domain"/>
    <property type="match status" value="1"/>
</dbReference>
<dbReference type="SUPFAM" id="SSF57016">
    <property type="entry name" value="Plant lectins/antimicrobial peptides"/>
    <property type="match status" value="1"/>
</dbReference>
<name>A0A2J6SX89_9HELO</name>
<dbReference type="EC" id="3.2.1.14" evidence="3"/>
<dbReference type="InterPro" id="IPR036861">
    <property type="entry name" value="Endochitinase-like_sf"/>
</dbReference>
<evidence type="ECO:0000313" key="16">
    <source>
        <dbReference type="Proteomes" id="UP000235371"/>
    </source>
</evidence>
<evidence type="ECO:0000256" key="11">
    <source>
        <dbReference type="RuleBase" id="RU000489"/>
    </source>
</evidence>
<protein>
    <recommendedName>
        <fullName evidence="3">chitinase</fullName>
        <ecNumber evidence="3">3.2.1.14</ecNumber>
    </recommendedName>
</protein>